<evidence type="ECO:0000256" key="1">
    <source>
        <dbReference type="SAM" id="MobiDB-lite"/>
    </source>
</evidence>
<feature type="compositionally biased region" description="Low complexity" evidence="1">
    <location>
        <begin position="368"/>
        <end position="380"/>
    </location>
</feature>
<reference evidence="3" key="1">
    <citation type="submission" date="2020-05" db="EMBL/GenBank/DDBJ databases">
        <title>Phylogenomic resolution of chytrid fungi.</title>
        <authorList>
            <person name="Stajich J.E."/>
            <person name="Amses K."/>
            <person name="Simmons R."/>
            <person name="Seto K."/>
            <person name="Myers J."/>
            <person name="Bonds A."/>
            <person name="Quandt C.A."/>
            <person name="Barry K."/>
            <person name="Liu P."/>
            <person name="Grigoriev I."/>
            <person name="Longcore J.E."/>
            <person name="James T.Y."/>
        </authorList>
    </citation>
    <scope>NUCLEOTIDE SEQUENCE</scope>
    <source>
        <strain evidence="3">JEL0476</strain>
    </source>
</reference>
<sequence>MGCCGEADWKREQIADHKFDYINVDDFITDSVFSYIKYFWLFLITLKSILVYMADVGIVIIYVSSYKTLISDSGCDITESGGDSFMNNPALCFNKGVVSTHLDYLPRVLIVLGSVLISFVLLIIDWVKAKRIIKSKDISYSLTSWKKLFLAELPRQFLYGLFFTENLIQTYQDQKGLKANKDVASFDLFLHSVKVYFQNIAASPTILAQQCLIIDGILRKQSKKRVEEATRHEMEEIGNMKSAAIKYNPDAYSDSDVTSDYCSSNKGSKRVPPPLGLSVGPTIPEMREEDFSPHHYSSGPQYNHVQYSQQQHPHYNIQGYQAQYHPNPNYSQQSQYSASTYNPYQNDARYNFDNGSLLSTPSRNYKVNQQQGYGGNNQIR</sequence>
<evidence type="ECO:0000313" key="3">
    <source>
        <dbReference type="EMBL" id="KAJ3216263.1"/>
    </source>
</evidence>
<dbReference type="PANTHER" id="PTHR36424">
    <property type="entry name" value="PHEROMONE-REGULATED MEMBRANE PROTEIN 6"/>
    <property type="match status" value="1"/>
</dbReference>
<keyword evidence="4" id="KW-1185">Reference proteome</keyword>
<feature type="compositionally biased region" description="Low complexity" evidence="1">
    <location>
        <begin position="330"/>
        <end position="341"/>
    </location>
</feature>
<keyword evidence="2" id="KW-1133">Transmembrane helix</keyword>
<name>A0AAD5TZL8_9FUNG</name>
<feature type="compositionally biased region" description="Polar residues" evidence="1">
    <location>
        <begin position="353"/>
        <end position="367"/>
    </location>
</feature>
<dbReference type="EMBL" id="JADGJW010000487">
    <property type="protein sequence ID" value="KAJ3216263.1"/>
    <property type="molecule type" value="Genomic_DNA"/>
</dbReference>
<evidence type="ECO:0000256" key="2">
    <source>
        <dbReference type="SAM" id="Phobius"/>
    </source>
</evidence>
<feature type="transmembrane region" description="Helical" evidence="2">
    <location>
        <begin position="38"/>
        <end position="63"/>
    </location>
</feature>
<gene>
    <name evidence="3" type="ORF">HK099_005932</name>
</gene>
<feature type="transmembrane region" description="Helical" evidence="2">
    <location>
        <begin position="104"/>
        <end position="127"/>
    </location>
</feature>
<evidence type="ECO:0000313" key="4">
    <source>
        <dbReference type="Proteomes" id="UP001211065"/>
    </source>
</evidence>
<protein>
    <submittedName>
        <fullName evidence="3">Uncharacterized protein</fullName>
    </submittedName>
</protein>
<keyword evidence="2" id="KW-0812">Transmembrane</keyword>
<feature type="region of interest" description="Disordered" evidence="1">
    <location>
        <begin position="263"/>
        <end position="302"/>
    </location>
</feature>
<accession>A0AAD5TZL8</accession>
<dbReference type="PANTHER" id="PTHR36424:SF1">
    <property type="entry name" value="LOW AFFINITY K(+) TRANSPORTER 1-RELATED"/>
    <property type="match status" value="1"/>
</dbReference>
<proteinExistence type="predicted"/>
<feature type="region of interest" description="Disordered" evidence="1">
    <location>
        <begin position="321"/>
        <end position="380"/>
    </location>
</feature>
<dbReference type="InterPro" id="IPR031606">
    <property type="entry name" value="Kch1/2"/>
</dbReference>
<dbReference type="GO" id="GO:0015079">
    <property type="term" value="F:potassium ion transmembrane transporter activity"/>
    <property type="evidence" value="ECO:0007669"/>
    <property type="project" value="InterPro"/>
</dbReference>
<dbReference type="GO" id="GO:0005886">
    <property type="term" value="C:plasma membrane"/>
    <property type="evidence" value="ECO:0007669"/>
    <property type="project" value="InterPro"/>
</dbReference>
<comment type="caution">
    <text evidence="3">The sequence shown here is derived from an EMBL/GenBank/DDBJ whole genome shotgun (WGS) entry which is preliminary data.</text>
</comment>
<organism evidence="3 4">
    <name type="scientific">Clydaea vesicula</name>
    <dbReference type="NCBI Taxonomy" id="447962"/>
    <lineage>
        <taxon>Eukaryota</taxon>
        <taxon>Fungi</taxon>
        <taxon>Fungi incertae sedis</taxon>
        <taxon>Chytridiomycota</taxon>
        <taxon>Chytridiomycota incertae sedis</taxon>
        <taxon>Chytridiomycetes</taxon>
        <taxon>Lobulomycetales</taxon>
        <taxon>Lobulomycetaceae</taxon>
        <taxon>Clydaea</taxon>
    </lineage>
</organism>
<dbReference type="Proteomes" id="UP001211065">
    <property type="component" value="Unassembled WGS sequence"/>
</dbReference>
<keyword evidence="2" id="KW-0472">Membrane</keyword>
<dbReference type="Pfam" id="PF16944">
    <property type="entry name" value="KCH"/>
    <property type="match status" value="1"/>
</dbReference>
<dbReference type="AlphaFoldDB" id="A0AAD5TZL8"/>